<feature type="region of interest" description="Disordered" evidence="1">
    <location>
        <begin position="443"/>
        <end position="491"/>
    </location>
</feature>
<dbReference type="OMA" id="CYVVSFW"/>
<dbReference type="EMBL" id="DF157101">
    <property type="protein sequence ID" value="GAB66394.1"/>
    <property type="molecule type" value="Genomic_DNA"/>
</dbReference>
<dbReference type="GeneID" id="14692748"/>
<dbReference type="eggNOG" id="ENOG502QX9W">
    <property type="taxonomic scope" value="Eukaryota"/>
</dbReference>
<reference evidence="2 3" key="1">
    <citation type="journal article" date="2012" name="Nat. Genet.">
        <title>Plasmodium cynomolgi genome sequences provide insight into Plasmodium vivax and the monkey malaria clade.</title>
        <authorList>
            <person name="Tachibana S."/>
            <person name="Sullivan S.A."/>
            <person name="Kawai S."/>
            <person name="Nakamura S."/>
            <person name="Kim H.R."/>
            <person name="Goto N."/>
            <person name="Arisue N."/>
            <person name="Palacpac N.M.Q."/>
            <person name="Honma H."/>
            <person name="Yagi M."/>
            <person name="Tougan T."/>
            <person name="Katakai Y."/>
            <person name="Kaneko O."/>
            <person name="Mita T."/>
            <person name="Kita K."/>
            <person name="Yasutomi Y."/>
            <person name="Sutton P.L."/>
            <person name="Shakhbatyan R."/>
            <person name="Horii T."/>
            <person name="Yasunaga T."/>
            <person name="Barnwell J.W."/>
            <person name="Escalante A.A."/>
            <person name="Carlton J.M."/>
            <person name="Tanabe K."/>
        </authorList>
    </citation>
    <scope>NUCLEOTIDE SEQUENCE [LARGE SCALE GENOMIC DNA]</scope>
    <source>
        <strain evidence="2 3">B</strain>
    </source>
</reference>
<feature type="compositionally biased region" description="Low complexity" evidence="1">
    <location>
        <begin position="456"/>
        <end position="476"/>
    </location>
</feature>
<feature type="non-terminal residue" evidence="2">
    <location>
        <position position="850"/>
    </location>
</feature>
<organism evidence="2 3">
    <name type="scientific">Plasmodium cynomolgi (strain B)</name>
    <dbReference type="NCBI Taxonomy" id="1120755"/>
    <lineage>
        <taxon>Eukaryota</taxon>
        <taxon>Sar</taxon>
        <taxon>Alveolata</taxon>
        <taxon>Apicomplexa</taxon>
        <taxon>Aconoidasida</taxon>
        <taxon>Haemosporida</taxon>
        <taxon>Plasmodiidae</taxon>
        <taxon>Plasmodium</taxon>
        <taxon>Plasmodium (Plasmodium)</taxon>
    </lineage>
</organism>
<dbReference type="Proteomes" id="UP000006319">
    <property type="component" value="Chromosome 9"/>
</dbReference>
<protein>
    <submittedName>
        <fullName evidence="2">Uncharacterized protein</fullName>
    </submittedName>
</protein>
<dbReference type="RefSeq" id="XP_004222341.1">
    <property type="nucleotide sequence ID" value="XM_004222293.1"/>
</dbReference>
<feature type="region of interest" description="Disordered" evidence="1">
    <location>
        <begin position="182"/>
        <end position="219"/>
    </location>
</feature>
<evidence type="ECO:0000313" key="3">
    <source>
        <dbReference type="Proteomes" id="UP000006319"/>
    </source>
</evidence>
<dbReference type="OrthoDB" id="372380at2759"/>
<accession>K6UT00</accession>
<dbReference type="KEGG" id="pcy:PCYB_091800"/>
<sequence length="850" mass="95826">MYFNGNEKGIHNNGLIYTSVEKINIADLRKATTENGRQIDYLHFLSKQKRLNKLERLLSSHVVNTQVVVTNFADDVDEVINCEYMHQSVWRNKMCFFLKNVFLSSFFSSEYANDIVREHQPRVISLNCKYDNKIYMSDNCVYLCVNDLTKLRLTSHRNVYRDRFKVSNVVLLDICSGGKAQPGGGNNGEAGNDKAENGKAPNRDATNGPFPGGEALSGNPKLREKYRQFFTDMYTYPVDLIGLYNHGTDHQKFSEKLKNILTLNGSKDAEVYAVPIKWHECFYDASGTKAASKIAKGDGARSNQWISVDQHYNVRNNEMDNLSHAFNMNSVADIYSSIFSNSSVNEKGEQVNSLVNMYNMYSGGDGGLDVVVSPNRVTHSECQHNECLYNVCRQNGGGPPVGMTNQFNYLDIQTREKIREVHPVYELDAGYIEREFLSGSTRDGKVTLEGNNRHGAQQNDAQQNGSQQNDAQQNDAQQKDAHHGVPRNPNDVVDLHDLLARSKASKKKKTYSLHDKTFYINYDSGSSSDVSLSDMLVKNCGAANGVAPKGQTGGSTLNSSTDGRIFKNYLKRDHLKEEKFANSGEDTLEGDTESCIQSEIEKKKKKTLSEKRRMEMNSGKNDHASVVEEAKLRKIDKVLDFLKNHRNLYYRVNERVLQRERLYNFMSCVSEEDATRGIANGIASGIANGIASGIASGFSNRIGGGAPSGNTHEGASHTKSRQDEIANYLVEYIGRILLDVKINHEKNAHMLIKKEKNFHQVQKIILSNGIISSCCIRDTCNFLIGQLVNRKARERRKLCYVVSFWGEYCSFIHFDKPSQEMCSQTCIHLFFFCSPETIYVTMLNTQDRVF</sequence>
<dbReference type="PhylomeDB" id="K6UT00"/>
<keyword evidence="3" id="KW-1185">Reference proteome</keyword>
<dbReference type="AlphaFoldDB" id="K6UT00"/>
<dbReference type="VEuPathDB" id="PlasmoDB:PCYB_091800"/>
<proteinExistence type="predicted"/>
<gene>
    <name evidence="2" type="ORF">PCYB_091800</name>
</gene>
<evidence type="ECO:0000313" key="2">
    <source>
        <dbReference type="EMBL" id="GAB66394.1"/>
    </source>
</evidence>
<name>K6UT00_PLACD</name>
<evidence type="ECO:0000256" key="1">
    <source>
        <dbReference type="SAM" id="MobiDB-lite"/>
    </source>
</evidence>